<evidence type="ECO:0000256" key="8">
    <source>
        <dbReference type="PIRNR" id="PIRNR006515"/>
    </source>
</evidence>
<evidence type="ECO:0000256" key="5">
    <source>
        <dbReference type="ARBA" id="ARBA00022884"/>
    </source>
</evidence>
<feature type="domain" description="K Homology" evidence="10">
    <location>
        <begin position="148"/>
        <end position="216"/>
    </location>
</feature>
<keyword evidence="3 8" id="KW-0690">Ribosome biogenesis</keyword>
<keyword evidence="6 8" id="KW-0539">Nucleus</keyword>
<evidence type="ECO:0000256" key="2">
    <source>
        <dbReference type="ARBA" id="ARBA00009344"/>
    </source>
</evidence>
<comment type="subcellular location">
    <subcellularLocation>
        <location evidence="1 8">Nucleus</location>
        <location evidence="1 8">Nucleolus</location>
    </subcellularLocation>
</comment>
<dbReference type="Gene3D" id="3.30.1370.10">
    <property type="entry name" value="K Homology domain, type 1"/>
    <property type="match status" value="2"/>
</dbReference>
<dbReference type="AlphaFoldDB" id="A0A0R3TNR6"/>
<dbReference type="PIRSF" id="PIRSF006515">
    <property type="entry name" value="KRR1"/>
    <property type="match status" value="1"/>
</dbReference>
<evidence type="ECO:0000313" key="13">
    <source>
        <dbReference type="WBParaSite" id="HNAJ_0000904701-mRNA-1"/>
    </source>
</evidence>
<dbReference type="EMBL" id="UZAE01012474">
    <property type="protein sequence ID" value="VDO05312.1"/>
    <property type="molecule type" value="Genomic_DNA"/>
</dbReference>
<sequence>MQKRGPNRKQEFPSVDGWVPYKPFSKNKILKEFDEKSERVDVPENWKEPKFNLEDNPNGRLFSKSTFGTLFPKYREKYIQHVWPAVEKILREHHIKAELNLGESTMSVHTTLKTFDPFIILKARDMIRLLARSVPLDVASRVLDDDTFSDIIEIKLQNRDKYIKRRRRLIGEEGHTLKAIEISTKCYILVQGKTVAAVGPYEGLKKVRQVVNACIYDNIHPVYYIKRFVILQKLMSDPSKKNLSWEKFLPKIKKKTLSKRRKPFKESRKKQEYTPFPPPIQKSKVDIALEKGTYFLNEAEKQSHKRTEKVTTSEQISRKRQQEKRAAAFKPPPSDIKKQKE</sequence>
<comment type="function">
    <text evidence="8">Required for 40S ribosome biogenesis. Involved in nucleolar processing of pre-18S ribosomal RNA and ribosome assembly.</text>
</comment>
<dbReference type="InterPro" id="IPR048548">
    <property type="entry name" value="KRR1-like_KH2"/>
</dbReference>
<dbReference type="STRING" id="102285.A0A0R3TNR6"/>
<name>A0A0R3TNR6_RODNA</name>
<dbReference type="SUPFAM" id="SSF54791">
    <property type="entry name" value="Eukaryotic type KH-domain (KH-domain type I)"/>
    <property type="match status" value="1"/>
</dbReference>
<dbReference type="WBParaSite" id="HNAJ_0000904701-mRNA-1">
    <property type="protein sequence ID" value="HNAJ_0000904701-mRNA-1"/>
    <property type="gene ID" value="HNAJ_0000904701"/>
</dbReference>
<dbReference type="InterPro" id="IPR041174">
    <property type="entry name" value="KRR1-like_KH1"/>
</dbReference>
<keyword evidence="4 8" id="KW-0698">rRNA processing</keyword>
<dbReference type="InterPro" id="IPR004087">
    <property type="entry name" value="KH_dom"/>
</dbReference>
<feature type="region of interest" description="Disordered" evidence="9">
    <location>
        <begin position="257"/>
        <end position="284"/>
    </location>
</feature>
<dbReference type="Pfam" id="PF17903">
    <property type="entry name" value="KH_KRR1_1st"/>
    <property type="match status" value="1"/>
</dbReference>
<dbReference type="PANTHER" id="PTHR12581">
    <property type="entry name" value="HIV-1 REV BINDING PROTEIN 2, 3"/>
    <property type="match status" value="1"/>
</dbReference>
<dbReference type="InterPro" id="IPR048549">
    <property type="entry name" value="KRR1-like_KH2_euk"/>
</dbReference>
<evidence type="ECO:0000256" key="4">
    <source>
        <dbReference type="ARBA" id="ARBA00022552"/>
    </source>
</evidence>
<keyword evidence="5 8" id="KW-0694">RNA-binding</keyword>
<feature type="region of interest" description="Disordered" evidence="9">
    <location>
        <begin position="298"/>
        <end position="341"/>
    </location>
</feature>
<accession>A0A0R3TNR6</accession>
<gene>
    <name evidence="11" type="ORF">HNAJ_LOCUS9043</name>
</gene>
<keyword evidence="7 8" id="KW-0687">Ribonucleoprotein</keyword>
<dbReference type="GO" id="GO:0032040">
    <property type="term" value="C:small-subunit processome"/>
    <property type="evidence" value="ECO:0007669"/>
    <property type="project" value="TreeGrafter"/>
</dbReference>
<dbReference type="OrthoDB" id="441223at2759"/>
<evidence type="ECO:0000256" key="9">
    <source>
        <dbReference type="SAM" id="MobiDB-lite"/>
    </source>
</evidence>
<evidence type="ECO:0000313" key="12">
    <source>
        <dbReference type="Proteomes" id="UP000278807"/>
    </source>
</evidence>
<dbReference type="CDD" id="cd22393">
    <property type="entry name" value="KH-I_KRR1_rpt1"/>
    <property type="match status" value="1"/>
</dbReference>
<evidence type="ECO:0000256" key="6">
    <source>
        <dbReference type="ARBA" id="ARBA00023242"/>
    </source>
</evidence>
<comment type="similarity">
    <text evidence="2 8">Belongs to the KRR1 family.</text>
</comment>
<protein>
    <recommendedName>
        <fullName evidence="8">KRR1 small subunit processome component</fullName>
    </recommendedName>
    <alternativeName>
        <fullName evidence="8">KRR-R motif-containing protein 1</fullName>
    </alternativeName>
</protein>
<dbReference type="FunFam" id="3.30.1370.10:FF:000014">
    <property type="entry name" value="KRR1 small subunit processome component"/>
    <property type="match status" value="1"/>
</dbReference>
<dbReference type="InterPro" id="IPR036612">
    <property type="entry name" value="KH_dom_type_1_sf"/>
</dbReference>
<dbReference type="InterPro" id="IPR048550">
    <property type="entry name" value="KRR1-like_KH1_euk"/>
</dbReference>
<reference evidence="13" key="1">
    <citation type="submission" date="2017-02" db="UniProtKB">
        <authorList>
            <consortium name="WormBaseParasite"/>
        </authorList>
    </citation>
    <scope>IDENTIFICATION</scope>
</reference>
<organism evidence="13">
    <name type="scientific">Rodentolepis nana</name>
    <name type="common">Dwarf tapeworm</name>
    <name type="synonym">Hymenolepis nana</name>
    <dbReference type="NCBI Taxonomy" id="102285"/>
    <lineage>
        <taxon>Eukaryota</taxon>
        <taxon>Metazoa</taxon>
        <taxon>Spiralia</taxon>
        <taxon>Lophotrochozoa</taxon>
        <taxon>Platyhelminthes</taxon>
        <taxon>Cestoda</taxon>
        <taxon>Eucestoda</taxon>
        <taxon>Cyclophyllidea</taxon>
        <taxon>Hymenolepididae</taxon>
        <taxon>Rodentolepis</taxon>
    </lineage>
</organism>
<evidence type="ECO:0000256" key="3">
    <source>
        <dbReference type="ARBA" id="ARBA00022517"/>
    </source>
</evidence>
<evidence type="ECO:0000256" key="1">
    <source>
        <dbReference type="ARBA" id="ARBA00004604"/>
    </source>
</evidence>
<evidence type="ECO:0000259" key="10">
    <source>
        <dbReference type="SMART" id="SM00322"/>
    </source>
</evidence>
<dbReference type="PANTHER" id="PTHR12581:SF0">
    <property type="entry name" value="KRR1 SMALL SUBUNIT PROCESSOME COMPONENT HOMOLOG"/>
    <property type="match status" value="1"/>
</dbReference>
<dbReference type="Pfam" id="PF21800">
    <property type="entry name" value="KH_KRR1_2nd"/>
    <property type="match status" value="1"/>
</dbReference>
<dbReference type="SMART" id="SM00322">
    <property type="entry name" value="KH"/>
    <property type="match status" value="1"/>
</dbReference>
<evidence type="ECO:0000313" key="11">
    <source>
        <dbReference type="EMBL" id="VDO05312.1"/>
    </source>
</evidence>
<comment type="subunit">
    <text evidence="8">Component of the ribosomal small subunit (SSU) processome.</text>
</comment>
<dbReference type="CDD" id="cd22394">
    <property type="entry name" value="KH-I_KRR1_rpt2"/>
    <property type="match status" value="1"/>
</dbReference>
<keyword evidence="12" id="KW-1185">Reference proteome</keyword>
<reference evidence="11 12" key="2">
    <citation type="submission" date="2018-11" db="EMBL/GenBank/DDBJ databases">
        <authorList>
            <consortium name="Pathogen Informatics"/>
        </authorList>
    </citation>
    <scope>NUCLEOTIDE SEQUENCE [LARGE SCALE GENOMIC DNA]</scope>
</reference>
<evidence type="ECO:0000256" key="7">
    <source>
        <dbReference type="ARBA" id="ARBA00023274"/>
    </source>
</evidence>
<dbReference type="GO" id="GO:0003723">
    <property type="term" value="F:RNA binding"/>
    <property type="evidence" value="ECO:0007669"/>
    <property type="project" value="UniProtKB-KW"/>
</dbReference>
<dbReference type="Proteomes" id="UP000278807">
    <property type="component" value="Unassembled WGS sequence"/>
</dbReference>
<dbReference type="GO" id="GO:0006364">
    <property type="term" value="P:rRNA processing"/>
    <property type="evidence" value="ECO:0007669"/>
    <property type="project" value="UniProtKB-KW"/>
</dbReference>
<proteinExistence type="inferred from homology"/>
<dbReference type="InterPro" id="IPR024166">
    <property type="entry name" value="rRNA_assembly_KRR1"/>
</dbReference>